<dbReference type="EMBL" id="BSFF01000009">
    <property type="protein sequence ID" value="GLK57351.1"/>
    <property type="molecule type" value="Genomic_DNA"/>
</dbReference>
<dbReference type="PANTHER" id="PTHR43174:SF3">
    <property type="entry name" value="UDP-N-ACETYLGLUCOSAMINE 2-EPIMERASE"/>
    <property type="match status" value="1"/>
</dbReference>
<proteinExistence type="predicted"/>
<feature type="domain" description="UDP-N-acetylglucosamine 2-epimerase" evidence="1">
    <location>
        <begin position="24"/>
        <end position="372"/>
    </location>
</feature>
<dbReference type="Proteomes" id="UP001143400">
    <property type="component" value="Unassembled WGS sequence"/>
</dbReference>
<evidence type="ECO:0000313" key="3">
    <source>
        <dbReference type="EMBL" id="MBM7853435.1"/>
    </source>
</evidence>
<evidence type="ECO:0000259" key="1">
    <source>
        <dbReference type="Pfam" id="PF02350"/>
    </source>
</evidence>
<reference evidence="2" key="1">
    <citation type="journal article" date="2014" name="Int. J. Syst. Evol. Microbiol.">
        <title>Complete genome sequence of Corynebacterium casei LMG S-19264T (=DSM 44701T), isolated from a smear-ripened cheese.</title>
        <authorList>
            <consortium name="US DOE Joint Genome Institute (JGI-PGF)"/>
            <person name="Walter F."/>
            <person name="Albersmeier A."/>
            <person name="Kalinowski J."/>
            <person name="Ruckert C."/>
        </authorList>
    </citation>
    <scope>NUCLEOTIDE SEQUENCE</scope>
    <source>
        <strain evidence="2">VKM B-1606</strain>
    </source>
</reference>
<dbReference type="GO" id="GO:0004553">
    <property type="term" value="F:hydrolase activity, hydrolyzing O-glycosyl compounds"/>
    <property type="evidence" value="ECO:0007669"/>
    <property type="project" value="InterPro"/>
</dbReference>
<evidence type="ECO:0000313" key="5">
    <source>
        <dbReference type="Proteomes" id="UP001143400"/>
    </source>
</evidence>
<dbReference type="AlphaFoldDB" id="A0A9W6IYA6"/>
<protein>
    <submittedName>
        <fullName evidence="2">UDP-N-acetyl glucosamine 2-epimerase</fullName>
    </submittedName>
    <submittedName>
        <fullName evidence="3">UDP-hydrolyzing UDP-N-acetyl-D-glucosamine 2-epimerase</fullName>
    </submittedName>
</protein>
<dbReference type="InterPro" id="IPR003331">
    <property type="entry name" value="UDP_GlcNAc_Epimerase_2_dom"/>
</dbReference>
<sequence length="387" mass="42350">MTRKVCVVITARPSYSRVRTALEAIRDHPDLELQLVVAASALLDRYGGAIKVIESDGFKVDRTVYMIVEGENLVTSAKSTGFGLAELATVFDDLKPDMVITIADRYETIATSIAAAYMNIPLVHLQGGEVTGSIDEKTRHANTKLADVHLVCCESAHKRVQLLGERPERIFLTGCPSIDLARQALEADPADISAIVGRYAGVGPGIDVTQPYVVVMQHPVTTEHDQSRAQAEALIDAVEAADKPTLWFWPNVDAGSDGTSKALRVAREHGKLRRTHFYRNMQPLDFLKVLIGSRGIIGNSSVALRECAYLGVPAVNIGTRQQGRDRGRNVVDVGYGSDDIAAAIERMWTLSERPRDFIYGDGFAGRRIAEVLATADLSIEKMLTYSW</sequence>
<dbReference type="InterPro" id="IPR020004">
    <property type="entry name" value="UDP-GlcNAc_Epase"/>
</dbReference>
<dbReference type="SUPFAM" id="SSF53756">
    <property type="entry name" value="UDP-Glycosyltransferase/glycogen phosphorylase"/>
    <property type="match status" value="1"/>
</dbReference>
<dbReference type="Gene3D" id="3.40.50.2000">
    <property type="entry name" value="Glycogen Phosphorylase B"/>
    <property type="match status" value="2"/>
</dbReference>
<reference evidence="2" key="3">
    <citation type="submission" date="2023-01" db="EMBL/GenBank/DDBJ databases">
        <authorList>
            <person name="Sun Q."/>
            <person name="Evtushenko L."/>
        </authorList>
    </citation>
    <scope>NUCLEOTIDE SEQUENCE</scope>
    <source>
        <strain evidence="2">VKM B-1606</strain>
    </source>
</reference>
<organism evidence="2 5">
    <name type="scientific">Methylopila capsulata</name>
    <dbReference type="NCBI Taxonomy" id="61654"/>
    <lineage>
        <taxon>Bacteria</taxon>
        <taxon>Pseudomonadati</taxon>
        <taxon>Pseudomonadota</taxon>
        <taxon>Alphaproteobacteria</taxon>
        <taxon>Hyphomicrobiales</taxon>
        <taxon>Methylopilaceae</taxon>
        <taxon>Methylopila</taxon>
    </lineage>
</organism>
<comment type="caution">
    <text evidence="2">The sequence shown here is derived from an EMBL/GenBank/DDBJ whole genome shotgun (WGS) entry which is preliminary data.</text>
</comment>
<dbReference type="PANTHER" id="PTHR43174">
    <property type="entry name" value="UDP-N-ACETYLGLUCOSAMINE 2-EPIMERASE"/>
    <property type="match status" value="1"/>
</dbReference>
<evidence type="ECO:0000313" key="2">
    <source>
        <dbReference type="EMBL" id="GLK57351.1"/>
    </source>
</evidence>
<dbReference type="EMBL" id="JAFBCY010000005">
    <property type="protein sequence ID" value="MBM7853435.1"/>
    <property type="molecule type" value="Genomic_DNA"/>
</dbReference>
<keyword evidence="4" id="KW-1185">Reference proteome</keyword>
<gene>
    <name evidence="2" type="ORF">GCM10008170_33710</name>
    <name evidence="3" type="ORF">JOD31_003696</name>
</gene>
<dbReference type="InterPro" id="IPR029767">
    <property type="entry name" value="WecB-like"/>
</dbReference>
<dbReference type="GO" id="GO:0006047">
    <property type="term" value="P:UDP-N-acetylglucosamine metabolic process"/>
    <property type="evidence" value="ECO:0007669"/>
    <property type="project" value="InterPro"/>
</dbReference>
<reference evidence="3 4" key="2">
    <citation type="submission" date="2021-01" db="EMBL/GenBank/DDBJ databases">
        <title>Genomic Encyclopedia of Type Strains, Phase IV (KMG-IV): sequencing the most valuable type-strain genomes for metagenomic binning, comparative biology and taxonomic classification.</title>
        <authorList>
            <person name="Goeker M."/>
        </authorList>
    </citation>
    <scope>NUCLEOTIDE SEQUENCE [LARGE SCALE GENOMIC DNA]</scope>
    <source>
        <strain evidence="3 4">DSM 6130</strain>
    </source>
</reference>
<accession>A0A9W6IYA6</accession>
<dbReference type="RefSeq" id="WP_204951892.1">
    <property type="nucleotide sequence ID" value="NZ_BSFF01000009.1"/>
</dbReference>
<evidence type="ECO:0000313" key="4">
    <source>
        <dbReference type="Proteomes" id="UP000758856"/>
    </source>
</evidence>
<dbReference type="Pfam" id="PF02350">
    <property type="entry name" value="Epimerase_2"/>
    <property type="match status" value="1"/>
</dbReference>
<dbReference type="Proteomes" id="UP000758856">
    <property type="component" value="Unassembled WGS sequence"/>
</dbReference>
<name>A0A9W6IYA6_9HYPH</name>
<dbReference type="NCBIfam" id="TIGR03568">
    <property type="entry name" value="NeuC_NnaA"/>
    <property type="match status" value="1"/>
</dbReference>